<dbReference type="InterPro" id="IPR015422">
    <property type="entry name" value="PyrdxlP-dep_Trfase_small"/>
</dbReference>
<evidence type="ECO:0000256" key="6">
    <source>
        <dbReference type="ARBA" id="ARBA00047517"/>
    </source>
</evidence>
<dbReference type="Gene3D" id="3.90.1150.10">
    <property type="entry name" value="Aspartate Aminotransferase, domain 1"/>
    <property type="match status" value="1"/>
</dbReference>
<dbReference type="InterPro" id="IPR006233">
    <property type="entry name" value="Cys_b_lyase_bac"/>
</dbReference>
<dbReference type="Gene3D" id="3.40.640.10">
    <property type="entry name" value="Type I PLP-dependent aspartate aminotransferase-like (Major domain)"/>
    <property type="match status" value="1"/>
</dbReference>
<keyword evidence="3 8" id="KW-0663">Pyridoxal phosphate</keyword>
<dbReference type="InterPro" id="IPR015424">
    <property type="entry name" value="PyrdxlP-dep_Trfase"/>
</dbReference>
<comment type="cofactor">
    <cofactor evidence="1 9">
        <name>pyridoxal 5'-phosphate</name>
        <dbReference type="ChEBI" id="CHEBI:597326"/>
    </cofactor>
</comment>
<dbReference type="FunFam" id="3.40.640.10:FF:000046">
    <property type="entry name" value="Cystathionine gamma-lyase"/>
    <property type="match status" value="1"/>
</dbReference>
<comment type="catalytic activity">
    <reaction evidence="6">
        <text>L,L-cystathionine + H2O = L-homocysteine + pyruvate + NH4(+)</text>
        <dbReference type="Rhea" id="RHEA:13965"/>
        <dbReference type="ChEBI" id="CHEBI:15361"/>
        <dbReference type="ChEBI" id="CHEBI:15377"/>
        <dbReference type="ChEBI" id="CHEBI:28938"/>
        <dbReference type="ChEBI" id="CHEBI:58161"/>
        <dbReference type="ChEBI" id="CHEBI:58199"/>
    </reaction>
</comment>
<reference evidence="10 11" key="1">
    <citation type="submission" date="2016-10" db="EMBL/GenBank/DDBJ databases">
        <authorList>
            <person name="Varghese N."/>
            <person name="Submissions S."/>
        </authorList>
    </citation>
    <scope>NUCLEOTIDE SEQUENCE [LARGE SCALE GENOMIC DNA]</scope>
    <source>
        <strain evidence="10 11">DSM 5563</strain>
    </source>
</reference>
<dbReference type="PROSITE" id="PS00868">
    <property type="entry name" value="CYS_MET_METAB_PP"/>
    <property type="match status" value="1"/>
</dbReference>
<dbReference type="PANTHER" id="PTHR43500">
    <property type="entry name" value="CYSTATHIONINE BETA-LYASE-RELATED"/>
    <property type="match status" value="1"/>
</dbReference>
<comment type="catalytic activity">
    <reaction evidence="7">
        <text>an S-substituted L-cysteine + H2O = a thiol + pyruvate + NH4(+)</text>
        <dbReference type="Rhea" id="RHEA:18121"/>
        <dbReference type="ChEBI" id="CHEBI:15361"/>
        <dbReference type="ChEBI" id="CHEBI:15377"/>
        <dbReference type="ChEBI" id="CHEBI:28938"/>
        <dbReference type="ChEBI" id="CHEBI:29256"/>
        <dbReference type="ChEBI" id="CHEBI:58717"/>
        <dbReference type="EC" id="4.4.1.13"/>
    </reaction>
</comment>
<dbReference type="RefSeq" id="WP_074823823.1">
    <property type="nucleotide sequence ID" value="NZ_FOLW01000009.1"/>
</dbReference>
<evidence type="ECO:0000313" key="10">
    <source>
        <dbReference type="EMBL" id="SFD16834.1"/>
    </source>
</evidence>
<dbReference type="GO" id="GO:0019346">
    <property type="term" value="P:transsulfuration"/>
    <property type="evidence" value="ECO:0007669"/>
    <property type="project" value="InterPro"/>
</dbReference>
<evidence type="ECO:0000256" key="3">
    <source>
        <dbReference type="ARBA" id="ARBA00022898"/>
    </source>
</evidence>
<dbReference type="NCBIfam" id="TIGR01324">
    <property type="entry name" value="cysta_beta_ly_B"/>
    <property type="match status" value="1"/>
</dbReference>
<evidence type="ECO:0000256" key="2">
    <source>
        <dbReference type="ARBA" id="ARBA00009077"/>
    </source>
</evidence>
<evidence type="ECO:0000313" key="11">
    <source>
        <dbReference type="Proteomes" id="UP000226420"/>
    </source>
</evidence>
<dbReference type="PANTHER" id="PTHR43500:SF1">
    <property type="entry name" value="CYSTATHIONINE BETA-LYASE-RELATED"/>
    <property type="match status" value="1"/>
</dbReference>
<evidence type="ECO:0000256" key="8">
    <source>
        <dbReference type="PIRSR" id="PIRSR001434-2"/>
    </source>
</evidence>
<dbReference type="SUPFAM" id="SSF53383">
    <property type="entry name" value="PLP-dependent transferases"/>
    <property type="match status" value="1"/>
</dbReference>
<gene>
    <name evidence="10" type="ORF">SAMN02745723_10941</name>
</gene>
<dbReference type="PIRSF" id="PIRSF001434">
    <property type="entry name" value="CGS"/>
    <property type="match status" value="1"/>
</dbReference>
<dbReference type="InterPro" id="IPR015421">
    <property type="entry name" value="PyrdxlP-dep_Trfase_major"/>
</dbReference>
<dbReference type="GO" id="GO:0030170">
    <property type="term" value="F:pyridoxal phosphate binding"/>
    <property type="evidence" value="ECO:0007669"/>
    <property type="project" value="InterPro"/>
</dbReference>
<dbReference type="Proteomes" id="UP000226420">
    <property type="component" value="Unassembled WGS sequence"/>
</dbReference>
<dbReference type="EMBL" id="FOLW01000009">
    <property type="protein sequence ID" value="SFD16834.1"/>
    <property type="molecule type" value="Genomic_DNA"/>
</dbReference>
<comment type="pathway">
    <text evidence="5">Amino-acid biosynthesis; L-methionine biosynthesis via de novo pathway; L-homocysteine from L-cystathionine: step 1/1.</text>
</comment>
<keyword evidence="4" id="KW-0456">Lyase</keyword>
<dbReference type="Pfam" id="PF01053">
    <property type="entry name" value="Cys_Met_Meta_PP"/>
    <property type="match status" value="1"/>
</dbReference>
<comment type="caution">
    <text evidence="10">The sequence shown here is derived from an EMBL/GenBank/DDBJ whole genome shotgun (WGS) entry which is preliminary data.</text>
</comment>
<evidence type="ECO:0000256" key="9">
    <source>
        <dbReference type="RuleBase" id="RU362118"/>
    </source>
</evidence>
<dbReference type="GO" id="GO:0019450">
    <property type="term" value="P:L-cysteine catabolic process to pyruvate"/>
    <property type="evidence" value="ECO:0007669"/>
    <property type="project" value="TreeGrafter"/>
</dbReference>
<dbReference type="InterPro" id="IPR054542">
    <property type="entry name" value="Cys_met_metab_PP"/>
</dbReference>
<accession>A0AAJ4WC89</accession>
<name>A0AAJ4WC89_9GAMM</name>
<sequence length="394" mass="43838">MTSNKDISKFNISTQLTQLGRDPAEQYGFVNAPLYKGSTIIYNTLEDIEQKRARFSYGTTGSPTIANLESAWTQLAGAAGTVMSPSGLGAITLAIFTTTKAGDHLLMPDCTYRPTRNFCNNLLAKYGVETTYYDPMIGGDIEKLIKPNTSTIFLEAPGSQSFEVQDVPAIVKVAKKHGIKTIIDNTWATPIFFRAHEHGIDLSVEAGTKYLGGHSDILLGMVSANEACWPELRATYDYMAMLPGADDCILALRGLRTMHLRLKEAERRGLEMAAWLKARPEVQKVLHPAFDDCPGHENWKRDFLGSSGLFSIILNEQFTKSDVANMLDNMSVFSMGFSWGGYESLIIPFNCTDYRTVTQWKPEGFSLRLQIGLEDMEDLKKDLDEGFSRMNMNS</sequence>
<evidence type="ECO:0000256" key="4">
    <source>
        <dbReference type="ARBA" id="ARBA00023239"/>
    </source>
</evidence>
<dbReference type="AlphaFoldDB" id="A0AAJ4WC89"/>
<evidence type="ECO:0000256" key="5">
    <source>
        <dbReference type="ARBA" id="ARBA00046315"/>
    </source>
</evidence>
<feature type="modified residue" description="N6-(pyridoxal phosphate)lysine" evidence="8">
    <location>
        <position position="209"/>
    </location>
</feature>
<comment type="similarity">
    <text evidence="2 9">Belongs to the trans-sulfuration enzymes family.</text>
</comment>
<organism evidence="10 11">
    <name type="scientific">Pragia fontium DSM 5563 = ATCC 49100</name>
    <dbReference type="NCBI Taxonomy" id="1122977"/>
    <lineage>
        <taxon>Bacteria</taxon>
        <taxon>Pseudomonadati</taxon>
        <taxon>Pseudomonadota</taxon>
        <taxon>Gammaproteobacteria</taxon>
        <taxon>Enterobacterales</taxon>
        <taxon>Budviciaceae</taxon>
        <taxon>Pragia</taxon>
    </lineage>
</organism>
<protein>
    <submittedName>
        <fullName evidence="10">Cystathionine beta-lyase</fullName>
    </submittedName>
</protein>
<dbReference type="InterPro" id="IPR000277">
    <property type="entry name" value="Cys/Met-Metab_PyrdxlP-dep_enz"/>
</dbReference>
<dbReference type="GO" id="GO:0047804">
    <property type="term" value="F:cysteine-S-conjugate beta-lyase activity"/>
    <property type="evidence" value="ECO:0007669"/>
    <property type="project" value="UniProtKB-EC"/>
</dbReference>
<proteinExistence type="inferred from homology"/>
<evidence type="ECO:0000256" key="1">
    <source>
        <dbReference type="ARBA" id="ARBA00001933"/>
    </source>
</evidence>
<evidence type="ECO:0000256" key="7">
    <source>
        <dbReference type="ARBA" id="ARBA00047625"/>
    </source>
</evidence>